<dbReference type="EMBL" id="CP045907">
    <property type="protein sequence ID" value="QQP35411.1"/>
    <property type="molecule type" value="Genomic_DNA"/>
</dbReference>
<dbReference type="OrthoDB" id="8182952at2759"/>
<protein>
    <submittedName>
        <fullName evidence="2">Myosin 15</fullName>
    </submittedName>
</protein>
<evidence type="ECO:0000313" key="3">
    <source>
        <dbReference type="Proteomes" id="UP000595437"/>
    </source>
</evidence>
<evidence type="ECO:0000256" key="1">
    <source>
        <dbReference type="SAM" id="MobiDB-lite"/>
    </source>
</evidence>
<proteinExistence type="predicted"/>
<evidence type="ECO:0000313" key="2">
    <source>
        <dbReference type="EMBL" id="QQP35411.1"/>
    </source>
</evidence>
<dbReference type="Proteomes" id="UP000595437">
    <property type="component" value="Chromosome 18"/>
</dbReference>
<reference evidence="3" key="1">
    <citation type="submission" date="2021-01" db="EMBL/GenBank/DDBJ databases">
        <title>Caligus Genome Assembly.</title>
        <authorList>
            <person name="Gallardo-Escarate C."/>
        </authorList>
    </citation>
    <scope>NUCLEOTIDE SEQUENCE [LARGE SCALE GENOMIC DNA]</scope>
</reference>
<feature type="region of interest" description="Disordered" evidence="1">
    <location>
        <begin position="39"/>
        <end position="58"/>
    </location>
</feature>
<dbReference type="AlphaFoldDB" id="A0A7T8JV90"/>
<feature type="compositionally biased region" description="Polar residues" evidence="1">
    <location>
        <begin position="41"/>
        <end position="51"/>
    </location>
</feature>
<sequence>MTRSSGNLKEELEMSAHQNHLTNILKKGRPRFVKTRRNIKHSSAMSDTSEAPSIASHVRRVRVPSQASDVDQFLDDLFMPVLDVEDGLSDAKSLAASMKGGGGKKKKKDDLSKLTDAKELALSIQGCCDKS</sequence>
<organism evidence="2 3">
    <name type="scientific">Caligus rogercresseyi</name>
    <name type="common">Sea louse</name>
    <dbReference type="NCBI Taxonomy" id="217165"/>
    <lineage>
        <taxon>Eukaryota</taxon>
        <taxon>Metazoa</taxon>
        <taxon>Ecdysozoa</taxon>
        <taxon>Arthropoda</taxon>
        <taxon>Crustacea</taxon>
        <taxon>Multicrustacea</taxon>
        <taxon>Hexanauplia</taxon>
        <taxon>Copepoda</taxon>
        <taxon>Siphonostomatoida</taxon>
        <taxon>Caligidae</taxon>
        <taxon>Caligus</taxon>
    </lineage>
</organism>
<name>A0A7T8JV90_CALRO</name>
<keyword evidence="3" id="KW-1185">Reference proteome</keyword>
<gene>
    <name evidence="2" type="ORF">FKW44_023629</name>
</gene>
<accession>A0A7T8JV90</accession>